<evidence type="ECO:0000256" key="3">
    <source>
        <dbReference type="ARBA" id="ARBA00022723"/>
    </source>
</evidence>
<dbReference type="EMBL" id="MZNU01000434">
    <property type="protein sequence ID" value="OWO97541.1"/>
    <property type="molecule type" value="Genomic_DNA"/>
</dbReference>
<name>A0A218YT50_9HELO</name>
<evidence type="ECO:0008006" key="8">
    <source>
        <dbReference type="Google" id="ProtNLM"/>
    </source>
</evidence>
<dbReference type="CDD" id="cd11040">
    <property type="entry name" value="CYP7_CYP8-like"/>
    <property type="match status" value="1"/>
</dbReference>
<reference evidence="6 7" key="1">
    <citation type="submission" date="2017-04" db="EMBL/GenBank/DDBJ databases">
        <title>Draft genome sequence of Marssonina coronaria NL1: causal agent of apple blotch.</title>
        <authorList>
            <person name="Cheng Q."/>
        </authorList>
    </citation>
    <scope>NUCLEOTIDE SEQUENCE [LARGE SCALE GENOMIC DNA]</scope>
    <source>
        <strain evidence="6 7">NL1</strain>
    </source>
</reference>
<keyword evidence="3 5" id="KW-0479">Metal-binding</keyword>
<dbReference type="PANTHER" id="PTHR47582">
    <property type="entry name" value="P450, PUTATIVE (EUROFUNG)-RELATED"/>
    <property type="match status" value="1"/>
</dbReference>
<keyword evidence="7" id="KW-1185">Reference proteome</keyword>
<keyword evidence="5" id="KW-0349">Heme</keyword>
<evidence type="ECO:0000256" key="5">
    <source>
        <dbReference type="PIRSR" id="PIRSR602403-1"/>
    </source>
</evidence>
<evidence type="ECO:0000313" key="6">
    <source>
        <dbReference type="EMBL" id="OWO97541.1"/>
    </source>
</evidence>
<evidence type="ECO:0000313" key="7">
    <source>
        <dbReference type="Proteomes" id="UP000242519"/>
    </source>
</evidence>
<dbReference type="GO" id="GO:0016705">
    <property type="term" value="F:oxidoreductase activity, acting on paired donors, with incorporation or reduction of molecular oxygen"/>
    <property type="evidence" value="ECO:0007669"/>
    <property type="project" value="InterPro"/>
</dbReference>
<dbReference type="AlphaFoldDB" id="A0A218YT50"/>
<dbReference type="Proteomes" id="UP000242519">
    <property type="component" value="Unassembled WGS sequence"/>
</dbReference>
<dbReference type="OrthoDB" id="1470350at2759"/>
<dbReference type="GO" id="GO:0004497">
    <property type="term" value="F:monooxygenase activity"/>
    <property type="evidence" value="ECO:0007669"/>
    <property type="project" value="InterPro"/>
</dbReference>
<dbReference type="InterPro" id="IPR036396">
    <property type="entry name" value="Cyt_P450_sf"/>
</dbReference>
<dbReference type="InterPro" id="IPR053007">
    <property type="entry name" value="CYP450_monoxygenase_sec-met"/>
</dbReference>
<organism evidence="6 7">
    <name type="scientific">Diplocarpon coronariae</name>
    <dbReference type="NCBI Taxonomy" id="2795749"/>
    <lineage>
        <taxon>Eukaryota</taxon>
        <taxon>Fungi</taxon>
        <taxon>Dikarya</taxon>
        <taxon>Ascomycota</taxon>
        <taxon>Pezizomycotina</taxon>
        <taxon>Leotiomycetes</taxon>
        <taxon>Helotiales</taxon>
        <taxon>Drepanopezizaceae</taxon>
        <taxon>Diplocarpon</taxon>
    </lineage>
</organism>
<comment type="similarity">
    <text evidence="2">Belongs to the cytochrome P450 family.</text>
</comment>
<keyword evidence="4 5" id="KW-0408">Iron</keyword>
<evidence type="ECO:0000256" key="1">
    <source>
        <dbReference type="ARBA" id="ARBA00001971"/>
    </source>
</evidence>
<dbReference type="STRING" id="503106.A0A218YT50"/>
<evidence type="ECO:0000256" key="2">
    <source>
        <dbReference type="ARBA" id="ARBA00010617"/>
    </source>
</evidence>
<dbReference type="Gene3D" id="1.10.630.10">
    <property type="entry name" value="Cytochrome P450"/>
    <property type="match status" value="1"/>
</dbReference>
<accession>A0A218YT50</accession>
<protein>
    <recommendedName>
        <fullName evidence="8">Cytochrome P450</fullName>
    </recommendedName>
</protein>
<gene>
    <name evidence="6" type="ORF">B2J93_652</name>
</gene>
<comment type="caution">
    <text evidence="6">The sequence shown here is derived from an EMBL/GenBank/DDBJ whole genome shotgun (WGS) entry which is preliminary data.</text>
</comment>
<evidence type="ECO:0000256" key="4">
    <source>
        <dbReference type="ARBA" id="ARBA00023004"/>
    </source>
</evidence>
<dbReference type="InterPro" id="IPR002403">
    <property type="entry name" value="Cyt_P450_E_grp-IV"/>
</dbReference>
<dbReference type="InParanoid" id="A0A218YT50"/>
<comment type="cofactor">
    <cofactor evidence="1 5">
        <name>heme</name>
        <dbReference type="ChEBI" id="CHEBI:30413"/>
    </cofactor>
</comment>
<dbReference type="SUPFAM" id="SSF48264">
    <property type="entry name" value="Cytochrome P450"/>
    <property type="match status" value="1"/>
</dbReference>
<dbReference type="GO" id="GO:0005506">
    <property type="term" value="F:iron ion binding"/>
    <property type="evidence" value="ECO:0007669"/>
    <property type="project" value="InterPro"/>
</dbReference>
<dbReference type="GO" id="GO:0020037">
    <property type="term" value="F:heme binding"/>
    <property type="evidence" value="ECO:0007669"/>
    <property type="project" value="InterPro"/>
</dbReference>
<sequence length="529" mass="58451">MAWRAITGLLGSMSTPAISASLVAILSLCVAMRFLRDADAGLDPREPPLAHSRVPFVGHMIKLLRHHNAYFSQLHASQPHPITTLKILSQRIYIISSPALVQAAFRASKTVDFEIVKATASCKAVNFSPHTTGIVRAPPDPERGNSNYMLDLHREMYGALMGEDLLETNAKLLNCLAAALNRVGGAWEGKKLFRWLRTFYSVASAEALYGARNPIQADEKLVPMIWDFEKELGLLVLNVFPAITARKGHRARVKMTTAFEEYYHAGFNKNASGFIKGRERCARKWGMTTTEIAKADISILFAAVTNTVPNVYFMICYLFSDVHLLAALRSEVEGIVRREGEKVVLSIGAVRERCPLLTGCFQETLRLVKTGASVRVVLEDTMLAEQYLLKKGGVVEIPTGLLQSDSTTWGPDAKEFDPYRWIEAKSMHREDREKRKVQSQAFVPFGGGKNLCPGRHLAFNEITAFVAMVVWGFEIRGGDGRTLEAQRGGVCNLGDGSTSPKGDLDVSIRRREGFEGVVFEFDVGGVVAE</sequence>
<dbReference type="PANTHER" id="PTHR47582:SF1">
    <property type="entry name" value="P450, PUTATIVE (EUROFUNG)-RELATED"/>
    <property type="match status" value="1"/>
</dbReference>
<feature type="binding site" description="axial binding residue" evidence="5">
    <location>
        <position position="452"/>
    </location>
    <ligand>
        <name>heme</name>
        <dbReference type="ChEBI" id="CHEBI:30413"/>
    </ligand>
    <ligandPart>
        <name>Fe</name>
        <dbReference type="ChEBI" id="CHEBI:18248"/>
    </ligandPart>
</feature>
<dbReference type="Pfam" id="PF00067">
    <property type="entry name" value="p450"/>
    <property type="match status" value="1"/>
</dbReference>
<dbReference type="InterPro" id="IPR001128">
    <property type="entry name" value="Cyt_P450"/>
</dbReference>
<dbReference type="PRINTS" id="PR00465">
    <property type="entry name" value="EP450IV"/>
</dbReference>
<proteinExistence type="inferred from homology"/>